<reference evidence="3 4" key="1">
    <citation type="journal article" date="2017" name="Genome Announc.">
        <title>Complete Genome Sequences of Two Acetylene-Fermenting Pelobacter acetylenicus Strains.</title>
        <authorList>
            <person name="Sutton J.M."/>
            <person name="Baesman S.M."/>
            <person name="Fierst J.L."/>
            <person name="Poret-Peterson A.T."/>
            <person name="Oremland R.S."/>
            <person name="Dunlap D.S."/>
            <person name="Akob D.M."/>
        </authorList>
    </citation>
    <scope>NUCLEOTIDE SEQUENCE [LARGE SCALE GENOMIC DNA]</scope>
    <source>
        <strain evidence="3 4">DSM 3247</strain>
    </source>
</reference>
<dbReference type="AlphaFoldDB" id="A0A1L3GDG8"/>
<name>A0A1L3GDG8_SYNAC</name>
<dbReference type="CDD" id="cd16430">
    <property type="entry name" value="TraB"/>
    <property type="match status" value="1"/>
</dbReference>
<feature type="region of interest" description="Disordered" evidence="1">
    <location>
        <begin position="98"/>
        <end position="141"/>
    </location>
</feature>
<proteinExistence type="predicted"/>
<evidence type="ECO:0000256" key="1">
    <source>
        <dbReference type="SAM" id="MobiDB-lite"/>
    </source>
</evidence>
<evidence type="ECO:0008006" key="5">
    <source>
        <dbReference type="Google" id="ProtNLM"/>
    </source>
</evidence>
<evidence type="ECO:0000313" key="3">
    <source>
        <dbReference type="EMBL" id="APG23990.1"/>
    </source>
</evidence>
<dbReference type="OrthoDB" id="15544at2"/>
<organism evidence="3 4">
    <name type="scientific">Syntrophotalea acetylenica</name>
    <name type="common">Pelobacter acetylenicus</name>
    <dbReference type="NCBI Taxonomy" id="29542"/>
    <lineage>
        <taxon>Bacteria</taxon>
        <taxon>Pseudomonadati</taxon>
        <taxon>Thermodesulfobacteriota</taxon>
        <taxon>Desulfuromonadia</taxon>
        <taxon>Desulfuromonadales</taxon>
        <taxon>Syntrophotaleaceae</taxon>
        <taxon>Syntrophotalea</taxon>
    </lineage>
</organism>
<dbReference type="STRING" id="29542.A6070_10975"/>
<sequence>MDFKRLKVAWRNLEPGTRKKAVQILGIAGVLLLATLAYMARSKPAPPPPVAEKPVSLTSDAHLLEKSLYQKSRQEMERRDRQMEELRRQLDEMVLQDRQKQVEPALEPASEASRSPAGLPSYPPPPPPGTVNPHAGASSASVPAAVPEEMVVVGGISTVSAPAGAIPDESKKKAERKQSIYLPPSFMAATLLSGLDAPTAESARGNPVPALLRIKDLAVLPNSVKADLKGCFVIAEGLGNLADERAHMRAVSLSCLTREGQAVIDHKVKGFLVDQDGKIGLKGRVVSRMGAAIARSMIAGFFGGMGEYVASQNTIVSSSPLGTTQTIDPGSAVQYGVGSGLAAAFKDTQKFYLELAKQALPVIEVGATKDITLVIEEGVTLELRDPTKEVN</sequence>
<dbReference type="EMBL" id="CP015518">
    <property type="protein sequence ID" value="APG23990.1"/>
    <property type="molecule type" value="Genomic_DNA"/>
</dbReference>
<dbReference type="InterPro" id="IPR005498">
    <property type="entry name" value="T4SS_VirB10/TraB/TrbI"/>
</dbReference>
<accession>A0A1L3GDG8</accession>
<evidence type="ECO:0000313" key="4">
    <source>
        <dbReference type="Proteomes" id="UP000182264"/>
    </source>
</evidence>
<feature type="transmembrane region" description="Helical" evidence="2">
    <location>
        <begin position="21"/>
        <end position="40"/>
    </location>
</feature>
<keyword evidence="2" id="KW-0472">Membrane</keyword>
<gene>
    <name evidence="3" type="ORF">A7E75_02355</name>
</gene>
<keyword evidence="2" id="KW-0812">Transmembrane</keyword>
<keyword evidence="2" id="KW-1133">Transmembrane helix</keyword>
<feature type="compositionally biased region" description="Pro residues" evidence="1">
    <location>
        <begin position="121"/>
        <end position="130"/>
    </location>
</feature>
<dbReference type="RefSeq" id="WP_072285806.1">
    <property type="nucleotide sequence ID" value="NZ_CP015455.1"/>
</dbReference>
<keyword evidence="4" id="KW-1185">Reference proteome</keyword>
<dbReference type="Pfam" id="PF03743">
    <property type="entry name" value="TrbI"/>
    <property type="match status" value="1"/>
</dbReference>
<dbReference type="Proteomes" id="UP000182264">
    <property type="component" value="Chromosome"/>
</dbReference>
<protein>
    <recommendedName>
        <fullName evidence="5">Conjugal transfer pilus assembly protein TraB</fullName>
    </recommendedName>
</protein>
<dbReference type="KEGG" id="pace:A6070_10975"/>
<evidence type="ECO:0000256" key="2">
    <source>
        <dbReference type="SAM" id="Phobius"/>
    </source>
</evidence>